<accession>A0A6H2EN44</accession>
<keyword evidence="3" id="KW-1185">Reference proteome</keyword>
<dbReference type="Proteomes" id="UP000502298">
    <property type="component" value="Chromosome"/>
</dbReference>
<name>A0A6H2EN44_9ACTO</name>
<keyword evidence="1" id="KW-0812">Transmembrane</keyword>
<evidence type="ECO:0000313" key="3">
    <source>
        <dbReference type="Proteomes" id="UP000502298"/>
    </source>
</evidence>
<keyword evidence="1" id="KW-0472">Membrane</keyword>
<evidence type="ECO:0000256" key="1">
    <source>
        <dbReference type="SAM" id="Phobius"/>
    </source>
</evidence>
<protein>
    <submittedName>
        <fullName evidence="2">Uncharacterized protein</fullName>
    </submittedName>
</protein>
<gene>
    <name evidence="2" type="ORF">HC352_08240</name>
</gene>
<feature type="transmembrane region" description="Helical" evidence="1">
    <location>
        <begin position="19"/>
        <end position="36"/>
    </location>
</feature>
<dbReference type="EMBL" id="CP050804">
    <property type="protein sequence ID" value="QJC22491.1"/>
    <property type="molecule type" value="Genomic_DNA"/>
</dbReference>
<dbReference type="AlphaFoldDB" id="A0A6H2EN44"/>
<evidence type="ECO:0000313" key="2">
    <source>
        <dbReference type="EMBL" id="QJC22491.1"/>
    </source>
</evidence>
<sequence length="63" mass="7177">MQSGKTGVFRVIMRDDDDVVAGVMGVTLFWFDGWLVGGYSFYLLRGAGLVFWSGCFRWFFPLV</sequence>
<dbReference type="KEGG" id="arca:HC352_08240"/>
<keyword evidence="1" id="KW-1133">Transmembrane helix</keyword>
<reference evidence="2 3" key="1">
    <citation type="submission" date="2020-03" db="EMBL/GenBank/DDBJ databases">
        <title>Complete genome of Arcanobacterium buesumensis sp. nov. strain 2701.</title>
        <authorList>
            <person name="Borowiak M."/>
            <person name="Alssahen M."/>
            <person name="Laemmler C."/>
            <person name="Malorny B."/>
            <person name="Hassan A."/>
            <person name="Prenger-Berninghoff E."/>
            <person name="Ploetz M."/>
            <person name="Abdulmawjood A."/>
        </authorList>
    </citation>
    <scope>NUCLEOTIDE SEQUENCE [LARGE SCALE GENOMIC DNA]</scope>
    <source>
        <strain evidence="2 3">2701</strain>
    </source>
</reference>
<proteinExistence type="predicted"/>
<organism evidence="2 3">
    <name type="scientific">Arcanobacterium buesumense</name>
    <dbReference type="NCBI Taxonomy" id="2722751"/>
    <lineage>
        <taxon>Bacteria</taxon>
        <taxon>Bacillati</taxon>
        <taxon>Actinomycetota</taxon>
        <taxon>Actinomycetes</taxon>
        <taxon>Actinomycetales</taxon>
        <taxon>Actinomycetaceae</taxon>
        <taxon>Arcanobacterium</taxon>
    </lineage>
</organism>